<organism evidence="1">
    <name type="scientific">Siphoviridae sp. ctHhH6</name>
    <dbReference type="NCBI Taxonomy" id="2825422"/>
    <lineage>
        <taxon>Viruses</taxon>
        <taxon>Duplodnaviria</taxon>
        <taxon>Heunggongvirae</taxon>
        <taxon>Uroviricota</taxon>
        <taxon>Caudoviricetes</taxon>
    </lineage>
</organism>
<name>A0A8S5QDV3_9CAUD</name>
<proteinExistence type="predicted"/>
<protein>
    <submittedName>
        <fullName evidence="1">Uncharacterized protein</fullName>
    </submittedName>
</protein>
<reference evidence="1" key="1">
    <citation type="journal article" date="2021" name="Proc. Natl. Acad. Sci. U.S.A.">
        <title>A Catalog of Tens of Thousands of Viruses from Human Metagenomes Reveals Hidden Associations with Chronic Diseases.</title>
        <authorList>
            <person name="Tisza M.J."/>
            <person name="Buck C.B."/>
        </authorList>
    </citation>
    <scope>NUCLEOTIDE SEQUENCE</scope>
    <source>
        <strain evidence="1">CtHhH6</strain>
    </source>
</reference>
<accession>A0A8S5QDV3</accession>
<sequence length="29" mass="3335">MIPFTKVKTTEQLFLRLLTCRGISLLSPQ</sequence>
<dbReference type="EMBL" id="BK015633">
    <property type="protein sequence ID" value="DAE16957.1"/>
    <property type="molecule type" value="Genomic_DNA"/>
</dbReference>
<evidence type="ECO:0000313" key="1">
    <source>
        <dbReference type="EMBL" id="DAE16957.1"/>
    </source>
</evidence>